<name>A0A0D9YGB3_9ORYZ</name>
<dbReference type="AlphaFoldDB" id="A0A0D9YGB3"/>
<dbReference type="EnsemblPlants" id="OGLUM01G38680.1">
    <property type="protein sequence ID" value="OGLUM01G38680.1"/>
    <property type="gene ID" value="OGLUM01G38680"/>
</dbReference>
<accession>A0A0D9YGB3</accession>
<dbReference type="HOGENOM" id="CLU_1542446_0_0_1"/>
<organism evidence="2">
    <name type="scientific">Oryza glumipatula</name>
    <dbReference type="NCBI Taxonomy" id="40148"/>
    <lineage>
        <taxon>Eukaryota</taxon>
        <taxon>Viridiplantae</taxon>
        <taxon>Streptophyta</taxon>
        <taxon>Embryophyta</taxon>
        <taxon>Tracheophyta</taxon>
        <taxon>Spermatophyta</taxon>
        <taxon>Magnoliopsida</taxon>
        <taxon>Liliopsida</taxon>
        <taxon>Poales</taxon>
        <taxon>Poaceae</taxon>
        <taxon>BOP clade</taxon>
        <taxon>Oryzoideae</taxon>
        <taxon>Oryzeae</taxon>
        <taxon>Oryzinae</taxon>
        <taxon>Oryza</taxon>
    </lineage>
</organism>
<feature type="compositionally biased region" description="Pro residues" evidence="1">
    <location>
        <begin position="124"/>
        <end position="136"/>
    </location>
</feature>
<feature type="compositionally biased region" description="Low complexity" evidence="1">
    <location>
        <begin position="138"/>
        <end position="165"/>
    </location>
</feature>
<reference evidence="2" key="2">
    <citation type="submission" date="2015-04" db="UniProtKB">
        <authorList>
            <consortium name="EnsemblPlants"/>
        </authorList>
    </citation>
    <scope>IDENTIFICATION</scope>
</reference>
<dbReference type="Proteomes" id="UP000026961">
    <property type="component" value="Chromosome 1"/>
</dbReference>
<dbReference type="Gramene" id="OGLUM01G38680.1">
    <property type="protein sequence ID" value="OGLUM01G38680.1"/>
    <property type="gene ID" value="OGLUM01G38680"/>
</dbReference>
<evidence type="ECO:0000256" key="1">
    <source>
        <dbReference type="SAM" id="MobiDB-lite"/>
    </source>
</evidence>
<feature type="region of interest" description="Disordered" evidence="1">
    <location>
        <begin position="50"/>
        <end position="74"/>
    </location>
</feature>
<feature type="compositionally biased region" description="Basic and acidic residues" evidence="1">
    <location>
        <begin position="50"/>
        <end position="63"/>
    </location>
</feature>
<feature type="region of interest" description="Disordered" evidence="1">
    <location>
        <begin position="116"/>
        <end position="174"/>
    </location>
</feature>
<keyword evidence="3" id="KW-1185">Reference proteome</keyword>
<reference evidence="2" key="3">
    <citation type="submission" date="2018-05" db="EMBL/GenBank/DDBJ databases">
        <title>OgluRS3 (Oryza glumaepatula Reference Sequence Version 3).</title>
        <authorList>
            <person name="Zhang J."/>
            <person name="Kudrna D."/>
            <person name="Lee S."/>
            <person name="Talag J."/>
            <person name="Welchert J."/>
            <person name="Wing R.A."/>
        </authorList>
    </citation>
    <scope>NUCLEOTIDE SEQUENCE [LARGE SCALE GENOMIC DNA]</scope>
</reference>
<protein>
    <submittedName>
        <fullName evidence="2">Uncharacterized protein</fullName>
    </submittedName>
</protein>
<sequence length="174" mass="18133">MGKGKVITSKQAMTMFSSPWSILVDDYETTSAATVGSFWVGAAVAVAGAKKAEEGSGIGERRREARRGRGGRQGEAGIIRLQSCRRHLVATVPAFRGRVGPRPILPPLPLSPAQSTHAALSFVAPPPPPPPPPRAPAPHRIAPATHHSTTTNNNSKITRGCSSAGAGAGARRPR</sequence>
<evidence type="ECO:0000313" key="3">
    <source>
        <dbReference type="Proteomes" id="UP000026961"/>
    </source>
</evidence>
<reference evidence="2" key="1">
    <citation type="submission" date="2013-08" db="EMBL/GenBank/DDBJ databases">
        <title>Oryza genome evolution.</title>
        <authorList>
            <person name="Wing R.A."/>
            <person name="Panaud O."/>
            <person name="Oliveira A.C."/>
        </authorList>
    </citation>
    <scope>NUCLEOTIDE SEQUENCE</scope>
</reference>
<evidence type="ECO:0000313" key="2">
    <source>
        <dbReference type="EnsemblPlants" id="OGLUM01G38680.1"/>
    </source>
</evidence>
<proteinExistence type="predicted"/>